<gene>
    <name evidence="9" type="ORF">NTEN_LOCUS332</name>
</gene>
<dbReference type="InterPro" id="IPR015914">
    <property type="entry name" value="PAPs_N"/>
</dbReference>
<dbReference type="InterPro" id="IPR025733">
    <property type="entry name" value="PAPs_C"/>
</dbReference>
<dbReference type="InterPro" id="IPR031984">
    <property type="entry name" value="SLC3A2_N"/>
</dbReference>
<evidence type="ECO:0000256" key="3">
    <source>
        <dbReference type="RuleBase" id="RU361203"/>
    </source>
</evidence>
<dbReference type="GO" id="GO:0003993">
    <property type="term" value="F:acid phosphatase activity"/>
    <property type="evidence" value="ECO:0007669"/>
    <property type="project" value="UniProtKB-EC"/>
</dbReference>
<dbReference type="Pfam" id="PF16656">
    <property type="entry name" value="Pur_ac_phosph_N"/>
    <property type="match status" value="1"/>
</dbReference>
<dbReference type="Pfam" id="PF16028">
    <property type="entry name" value="SLC3A2_N"/>
    <property type="match status" value="1"/>
</dbReference>
<keyword evidence="4" id="KW-0472">Membrane</keyword>
<evidence type="ECO:0000256" key="4">
    <source>
        <dbReference type="SAM" id="Phobius"/>
    </source>
</evidence>
<dbReference type="EMBL" id="CADCXU010000395">
    <property type="protein sequence ID" value="CAA9993356.1"/>
    <property type="molecule type" value="Genomic_DNA"/>
</dbReference>
<evidence type="ECO:0000256" key="1">
    <source>
        <dbReference type="ARBA" id="ARBA00022729"/>
    </source>
</evidence>
<organism evidence="9 10">
    <name type="scientific">Nesidiocoris tenuis</name>
    <dbReference type="NCBI Taxonomy" id="355587"/>
    <lineage>
        <taxon>Eukaryota</taxon>
        <taxon>Metazoa</taxon>
        <taxon>Ecdysozoa</taxon>
        <taxon>Arthropoda</taxon>
        <taxon>Hexapoda</taxon>
        <taxon>Insecta</taxon>
        <taxon>Pterygota</taxon>
        <taxon>Neoptera</taxon>
        <taxon>Paraneoptera</taxon>
        <taxon>Hemiptera</taxon>
        <taxon>Heteroptera</taxon>
        <taxon>Panheteroptera</taxon>
        <taxon>Cimicomorpha</taxon>
        <taxon>Miridae</taxon>
        <taxon>Dicyphina</taxon>
        <taxon>Nesidiocoris</taxon>
    </lineage>
</organism>
<dbReference type="InterPro" id="IPR004843">
    <property type="entry name" value="Calcineurin-like_PHP"/>
</dbReference>
<keyword evidence="4" id="KW-1133">Transmembrane helix</keyword>
<evidence type="ECO:0000259" key="5">
    <source>
        <dbReference type="Pfam" id="PF00149"/>
    </source>
</evidence>
<keyword evidence="4" id="KW-0812">Transmembrane</keyword>
<dbReference type="SUPFAM" id="SSF56300">
    <property type="entry name" value="Metallo-dependent phosphatases"/>
    <property type="match status" value="1"/>
</dbReference>
<evidence type="ECO:0000259" key="7">
    <source>
        <dbReference type="Pfam" id="PF16028"/>
    </source>
</evidence>
<reference evidence="9 10" key="1">
    <citation type="submission" date="2020-02" db="EMBL/GenBank/DDBJ databases">
        <authorList>
            <person name="Ferguson B K."/>
        </authorList>
    </citation>
    <scope>NUCLEOTIDE SEQUENCE [LARGE SCALE GENOMIC DNA]</scope>
</reference>
<keyword evidence="3" id="KW-0378">Hydrolase</keyword>
<dbReference type="PANTHER" id="PTHR45867:SF10">
    <property type="entry name" value="PURPLE ACID PHOSPHATASE"/>
    <property type="match status" value="1"/>
</dbReference>
<sequence>MEVGIGIVPKCRIGTELQKKNFFLGIHNYSETLPVQVQNPPASQRWARNRWQVTVGRFSLPRTQGSSAIADGGQYEGEIIEETVPTSTAFTIMGASVEEDSVGVHLQYAKAYHTTCDTTSTCDTTFLGHASKNIQYLITVVMYLNLKFKKYLRRKPLFVLFYSESLPEKVSMCPSVSVNGLCDGRESRGRIEETDLLNAAFPSPGRLPRRRRVTDVNRGADLGGMSFGLIFSIIFCLSLILSVHTRKCRMDKPQLSQDDVEASEKLVAQDGKIEIRPPSIATPLNGDTRIDLVEVRQAFVGMGKEELMKFANDPFWVRLRWSLFVFFVLLWFGMLGGAIAIIAYAPKCSAPEERQWFEKSPLYSLNADQIKDSNGNDLPLADGRHCQLGGDEHPDKGGTQHFVHVAAKDIRCTSGHRTWTTSRRTYQTSYQCHRLKDGNPGVLIALNLDQPEQYITISELIEQQLGESFRIVAASKTFEVNGSIGIVLKSRIGTELQKKLFLIHIYSESLLEQVSVCPCVFVVSLGVVVAIEAKKSIAPEQIHLSYGDDDLQLVVTWTTFSPTPTPTVFYGTGAQKNLTAEGVSRLFVDGGHKKRKEYMHRVLLTGLQPDTKYKYICGSNAGWSGEFWFRTAPAKDWSPRIAIVGDLGSVNGVSIETIARRTQLGIYDAVIHIGDIAYDMSDNNGKVGDEFLNEVQPIASHVPYMVCPGNHEYHYNFSQYREKFTMPGNTENLFYSYNIGPAHFVSISTEGYFFTEYYGNDFLQRQYDWIVEDLKEANKNRKERPWIILYGHRPMYCSAVSYECERDTPVRSGVTIGGEKEKKFGLEKLLNLYGVDLVFWGHQHNYERFWPVYNYQVKNGTKGAYIDPKATVHIITGSGGSDELIEPFRPVALPSSAFRSMHYSYTELNILNGTHVNLRQIATDDASNTVVDNVMIVKNWHGPYQ</sequence>
<dbReference type="AlphaFoldDB" id="A0A6H5FVD6"/>
<dbReference type="Proteomes" id="UP000479000">
    <property type="component" value="Unassembled WGS sequence"/>
</dbReference>
<feature type="transmembrane region" description="Helical" evidence="4">
    <location>
        <begin position="222"/>
        <end position="243"/>
    </location>
</feature>
<evidence type="ECO:0000259" key="6">
    <source>
        <dbReference type="Pfam" id="PF14008"/>
    </source>
</evidence>
<comment type="catalytic activity">
    <reaction evidence="3">
        <text>a phosphate monoester + H2O = an alcohol + phosphate</text>
        <dbReference type="Rhea" id="RHEA:15017"/>
        <dbReference type="ChEBI" id="CHEBI:15377"/>
        <dbReference type="ChEBI" id="CHEBI:30879"/>
        <dbReference type="ChEBI" id="CHEBI:43474"/>
        <dbReference type="ChEBI" id="CHEBI:67140"/>
        <dbReference type="EC" id="3.1.3.2"/>
    </reaction>
</comment>
<dbReference type="OrthoDB" id="204980at2759"/>
<dbReference type="Pfam" id="PF14008">
    <property type="entry name" value="Metallophos_C"/>
    <property type="match status" value="1"/>
</dbReference>
<keyword evidence="1" id="KW-0732">Signal</keyword>
<dbReference type="EC" id="3.1.3.2" evidence="3"/>
<dbReference type="InterPro" id="IPR029052">
    <property type="entry name" value="Metallo-depent_PP-like"/>
</dbReference>
<dbReference type="InterPro" id="IPR041792">
    <property type="entry name" value="MPP_PAP"/>
</dbReference>
<evidence type="ECO:0000256" key="2">
    <source>
        <dbReference type="ARBA" id="ARBA00023180"/>
    </source>
</evidence>
<feature type="domain" description="Solute carrier family 3 member 2 N-terminal" evidence="7">
    <location>
        <begin position="287"/>
        <end position="363"/>
    </location>
</feature>
<dbReference type="PANTHER" id="PTHR45867">
    <property type="entry name" value="PURPLE ACID PHOSPHATASE"/>
    <property type="match status" value="1"/>
</dbReference>
<dbReference type="Gene3D" id="3.60.21.10">
    <property type="match status" value="1"/>
</dbReference>
<comment type="similarity">
    <text evidence="3">Belongs to the metallophosphoesterase superfamily. Purple acid phosphatase family.</text>
</comment>
<keyword evidence="10" id="KW-1185">Reference proteome</keyword>
<dbReference type="Pfam" id="PF00149">
    <property type="entry name" value="Metallophos"/>
    <property type="match status" value="1"/>
</dbReference>
<feature type="domain" description="Purple acid phosphatase C-terminal" evidence="6">
    <location>
        <begin position="870"/>
        <end position="932"/>
    </location>
</feature>
<dbReference type="CDD" id="cd00839">
    <property type="entry name" value="MPP_PAPs"/>
    <property type="match status" value="1"/>
</dbReference>
<evidence type="ECO:0000313" key="10">
    <source>
        <dbReference type="Proteomes" id="UP000479000"/>
    </source>
</evidence>
<dbReference type="GO" id="GO:0046872">
    <property type="term" value="F:metal ion binding"/>
    <property type="evidence" value="ECO:0007669"/>
    <property type="project" value="InterPro"/>
</dbReference>
<keyword evidence="2" id="KW-0325">Glycoprotein</keyword>
<protein>
    <recommendedName>
        <fullName evidence="3">Purple acid phosphatase</fullName>
        <ecNumber evidence="3">3.1.3.2</ecNumber>
    </recommendedName>
</protein>
<name>A0A6H5FVD6_9HEMI</name>
<proteinExistence type="inferred from homology"/>
<evidence type="ECO:0000259" key="8">
    <source>
        <dbReference type="Pfam" id="PF16656"/>
    </source>
</evidence>
<feature type="domain" description="Purple acid phosphatase N-terminal" evidence="8">
    <location>
        <begin position="539"/>
        <end position="631"/>
    </location>
</feature>
<dbReference type="InterPro" id="IPR008963">
    <property type="entry name" value="Purple_acid_Pase-like_N"/>
</dbReference>
<dbReference type="SUPFAM" id="SSF49363">
    <property type="entry name" value="Purple acid phosphatase, N-terminal domain"/>
    <property type="match status" value="1"/>
</dbReference>
<feature type="transmembrane region" description="Helical" evidence="4">
    <location>
        <begin position="323"/>
        <end position="345"/>
    </location>
</feature>
<dbReference type="Gene3D" id="2.60.40.380">
    <property type="entry name" value="Purple acid phosphatase-like, N-terminal"/>
    <property type="match status" value="1"/>
</dbReference>
<accession>A0A6H5FVD6</accession>
<evidence type="ECO:0000313" key="9">
    <source>
        <dbReference type="EMBL" id="CAA9993356.1"/>
    </source>
</evidence>
<feature type="domain" description="Calcineurin-like phosphoesterase" evidence="5">
    <location>
        <begin position="640"/>
        <end position="846"/>
    </location>
</feature>